<gene>
    <name evidence="1" type="ORF">GK108_28780</name>
</gene>
<sequence>MAGSRHRQSLSMQLGTMGVGLFYQRKLTTSERWVIRAGGQYAAYRKPIRVKTAPESYIQIDPDFVINIAQVSMAYYPFRRSAFFVVGGAGYTWHPYMNFVVTANDKLNLGGLELTPEDVGTVDLGFRWQSVVGYLGMGFGQAIPRKRIGIGVELGVYYLGRPSVNLDYEGFLETTTIDEQVPVVERNLSGYRYLPAINLTITYKLRGQP</sequence>
<evidence type="ECO:0000313" key="2">
    <source>
        <dbReference type="Proteomes" id="UP000474175"/>
    </source>
</evidence>
<dbReference type="Proteomes" id="UP000474175">
    <property type="component" value="Unassembled WGS sequence"/>
</dbReference>
<protein>
    <recommendedName>
        <fullName evidence="3">Outer membrane protein beta-barrel domain-containing protein</fullName>
    </recommendedName>
</protein>
<accession>A0A6L9LEY0</accession>
<comment type="caution">
    <text evidence="1">The sequence shown here is derived from an EMBL/GenBank/DDBJ whole genome shotgun (WGS) entry which is preliminary data.</text>
</comment>
<dbReference type="AlphaFoldDB" id="A0A6L9LEY0"/>
<organism evidence="1 2">
    <name type="scientific">Spirosoma terrae</name>
    <dbReference type="NCBI Taxonomy" id="1968276"/>
    <lineage>
        <taxon>Bacteria</taxon>
        <taxon>Pseudomonadati</taxon>
        <taxon>Bacteroidota</taxon>
        <taxon>Cytophagia</taxon>
        <taxon>Cytophagales</taxon>
        <taxon>Cytophagaceae</taxon>
        <taxon>Spirosoma</taxon>
    </lineage>
</organism>
<keyword evidence="2" id="KW-1185">Reference proteome</keyword>
<proteinExistence type="predicted"/>
<name>A0A6L9LEY0_9BACT</name>
<evidence type="ECO:0000313" key="1">
    <source>
        <dbReference type="EMBL" id="NDU98910.1"/>
    </source>
</evidence>
<dbReference type="Gene3D" id="2.40.160.170">
    <property type="match status" value="1"/>
</dbReference>
<evidence type="ECO:0008006" key="3">
    <source>
        <dbReference type="Google" id="ProtNLM"/>
    </source>
</evidence>
<reference evidence="1 2" key="1">
    <citation type="submission" date="2020-02" db="EMBL/GenBank/DDBJ databases">
        <title>Draft genome sequence of two Spirosoma agri KCTC 52727 and Spirosoma terrae KCTC 52035.</title>
        <authorList>
            <person name="Rojas J."/>
            <person name="Ambika Manirajan B."/>
            <person name="Suarez C."/>
            <person name="Ratering S."/>
            <person name="Schnell S."/>
        </authorList>
    </citation>
    <scope>NUCLEOTIDE SEQUENCE [LARGE SCALE GENOMIC DNA]</scope>
    <source>
        <strain evidence="1 2">KCTC 52035</strain>
    </source>
</reference>
<dbReference type="EMBL" id="JAAFZH010000021">
    <property type="protein sequence ID" value="NDU98910.1"/>
    <property type="molecule type" value="Genomic_DNA"/>
</dbReference>